<evidence type="ECO:0000313" key="2">
    <source>
        <dbReference type="Proteomes" id="UP000286100"/>
    </source>
</evidence>
<sequence>MEQKLVEIVHFCREKAKELRATDPNDIPMRTRMAHFAHIQDRSGETYVQVGMDARLRIQEWCFEYLKRRGWTHLISVSHCAERIEEAIAFRFFKTCRPVDTGTISKMVNGLDKSIQNDVRPHRYLWPCHICYGDSPSEFLIGTVRFRPTINCRDEIDTAIASWGSELDKSFRTRIEEHYSSFGWIADVTVETSDKAAAKRMSLLAVQIALTAIKLLLSHGGTESRIRMSEQQNYLLERAELHFIRDEPHLTWHQTAGQAPFAKSWWEDLNRGDNAERLRALDRVVRAVIQPTEQTFLKLKYLNALRWFNDASIDTHAASRITKFVTVLETLTGCNERDDLAEAVGERVAYFLGGWPEEGMPEEVKAKVKRIYAVRSELVHGVRDPIDLELGRIATSVAHLAHMTLVAFLDLLIFIGIDRNDYDHAKLRRDFAVIKNNDQRMRAAGAVCRPPTNGGFRLS</sequence>
<reference evidence="1 2" key="1">
    <citation type="submission" date="2018-09" db="EMBL/GenBank/DDBJ databases">
        <authorList>
            <person name="Zhu H."/>
        </authorList>
    </citation>
    <scope>NUCLEOTIDE SEQUENCE [LARGE SCALE GENOMIC DNA]</scope>
    <source>
        <strain evidence="1 2">K2R01-6</strain>
    </source>
</reference>
<name>A0A418WPN1_9SPHN</name>
<evidence type="ECO:0000313" key="1">
    <source>
        <dbReference type="EMBL" id="RJF93191.1"/>
    </source>
</evidence>
<gene>
    <name evidence="1" type="ORF">D3876_02185</name>
</gene>
<keyword evidence="2" id="KW-1185">Reference proteome</keyword>
<dbReference type="EMBL" id="QYUM01000002">
    <property type="protein sequence ID" value="RJF93191.1"/>
    <property type="molecule type" value="Genomic_DNA"/>
</dbReference>
<dbReference type="OrthoDB" id="8477025at2"/>
<dbReference type="RefSeq" id="WP_119759469.1">
    <property type="nucleotide sequence ID" value="NZ_QYUM01000002.1"/>
</dbReference>
<accession>A0A418WPN1</accession>
<dbReference type="AlphaFoldDB" id="A0A418WPN1"/>
<organism evidence="1 2">
    <name type="scientific">Sphingomonas cavernae</name>
    <dbReference type="NCBI Taxonomy" id="2320861"/>
    <lineage>
        <taxon>Bacteria</taxon>
        <taxon>Pseudomonadati</taxon>
        <taxon>Pseudomonadota</taxon>
        <taxon>Alphaproteobacteria</taxon>
        <taxon>Sphingomonadales</taxon>
        <taxon>Sphingomonadaceae</taxon>
        <taxon>Sphingomonas</taxon>
    </lineage>
</organism>
<proteinExistence type="predicted"/>
<comment type="caution">
    <text evidence="1">The sequence shown here is derived from an EMBL/GenBank/DDBJ whole genome shotgun (WGS) entry which is preliminary data.</text>
</comment>
<protein>
    <submittedName>
        <fullName evidence="1">Uncharacterized protein</fullName>
    </submittedName>
</protein>
<dbReference type="Proteomes" id="UP000286100">
    <property type="component" value="Unassembled WGS sequence"/>
</dbReference>